<dbReference type="InterPro" id="IPR013013">
    <property type="entry name" value="PTS_EIIC_1"/>
</dbReference>
<dbReference type="GO" id="GO:0005886">
    <property type="term" value="C:plasma membrane"/>
    <property type="evidence" value="ECO:0007669"/>
    <property type="project" value="UniProtKB-SubCell"/>
</dbReference>
<feature type="transmembrane region" description="Helical" evidence="12">
    <location>
        <begin position="209"/>
        <end position="227"/>
    </location>
</feature>
<keyword evidence="2" id="KW-0813">Transport</keyword>
<dbReference type="GO" id="GO:0090563">
    <property type="term" value="F:protein-phosphocysteine-sugar phosphotransferase activity"/>
    <property type="evidence" value="ECO:0007669"/>
    <property type="project" value="TreeGrafter"/>
</dbReference>
<feature type="transmembrane region" description="Helical" evidence="12">
    <location>
        <begin position="382"/>
        <end position="402"/>
    </location>
</feature>
<reference evidence="15 16" key="1">
    <citation type="submission" date="2016-08" db="EMBL/GenBank/DDBJ databases">
        <title>Complete genome sequence of Spiroplasma helicoides TABS-2 (DSM 22551).</title>
        <authorList>
            <person name="Shen W.-Y."/>
            <person name="Lo W.-S."/>
            <person name="Lai Y.-C."/>
            <person name="Kuo C.-H."/>
        </authorList>
    </citation>
    <scope>NUCLEOTIDE SEQUENCE [LARGE SCALE GENOMIC DNA]</scope>
    <source>
        <strain evidence="15 16">TABS-2</strain>
    </source>
</reference>
<dbReference type="Pfam" id="PF00367">
    <property type="entry name" value="PTS_EIIB"/>
    <property type="match status" value="1"/>
</dbReference>
<feature type="transmembrane region" description="Helical" evidence="12">
    <location>
        <begin position="327"/>
        <end position="346"/>
    </location>
</feature>
<dbReference type="InterPro" id="IPR036878">
    <property type="entry name" value="Glu_permease_IIB"/>
</dbReference>
<dbReference type="KEGG" id="shj:SHELI_v1c09630"/>
<organism evidence="15 16">
    <name type="scientific">Spiroplasma helicoides</name>
    <dbReference type="NCBI Taxonomy" id="216938"/>
    <lineage>
        <taxon>Bacteria</taxon>
        <taxon>Bacillati</taxon>
        <taxon>Mycoplasmatota</taxon>
        <taxon>Mollicutes</taxon>
        <taxon>Entomoplasmatales</taxon>
        <taxon>Spiroplasmataceae</taxon>
        <taxon>Spiroplasma</taxon>
    </lineage>
</organism>
<feature type="transmembrane region" description="Helical" evidence="12">
    <location>
        <begin position="148"/>
        <end position="172"/>
    </location>
</feature>
<dbReference type="Gene3D" id="3.30.1360.60">
    <property type="entry name" value="Glucose permease domain IIB"/>
    <property type="match status" value="1"/>
</dbReference>
<evidence type="ECO:0000256" key="12">
    <source>
        <dbReference type="SAM" id="Phobius"/>
    </source>
</evidence>
<dbReference type="RefSeq" id="WP_069117212.1">
    <property type="nucleotide sequence ID" value="NZ_CP017015.1"/>
</dbReference>
<accession>A0A1B3SLV3</accession>
<feature type="transmembrane region" description="Helical" evidence="12">
    <location>
        <begin position="422"/>
        <end position="449"/>
    </location>
</feature>
<dbReference type="EMBL" id="CP017015">
    <property type="protein sequence ID" value="AOG60912.1"/>
    <property type="molecule type" value="Genomic_DNA"/>
</dbReference>
<dbReference type="PANTHER" id="PTHR30175:SF1">
    <property type="entry name" value="PTS SYSTEM ARBUTIN-, CELLOBIOSE-, AND SALICIN-SPECIFIC EIIBC COMPONENT-RELATED"/>
    <property type="match status" value="1"/>
</dbReference>
<feature type="domain" description="PTS EIIC type-1" evidence="14">
    <location>
        <begin position="99"/>
        <end position="459"/>
    </location>
</feature>
<evidence type="ECO:0000256" key="4">
    <source>
        <dbReference type="ARBA" id="ARBA00022597"/>
    </source>
</evidence>
<keyword evidence="3" id="KW-1003">Cell membrane</keyword>
<keyword evidence="9 12" id="KW-1133">Transmembrane helix</keyword>
<sequence length="459" mass="51753">MKEKELESLSKEIIQVVGGLNNIGNYYNCITRLRLVLNDYSNLDLEKIKQLKNVNGVVLSGKELQIVIGPNVTKVKLFMDKLSKKETKIKVSFIVKLKTGLSEILIPIIPVFLVCGMLKSIEGTLLYFNLIQKVDIQNLNNNDIFSTFVFIISNSGIVYVGLFCSITAAKYYKISEVFALFLGLTILCPFFLNFQGITIISIKGFDYKLFSYTSLILPFIFSIYILSKIDNFFKKFMISYLDPFLRPFFSFLIVVGIHFFISGPILSYLENGVYFLIEIIGKFKYGIASMFFGFIFMILVRYGMHIVFVIPFNIVLNQNIMSFLGPAQWIACYSQLGVTIGILLITKNKELKKACKSSILPGAIFSVIEPSLYGVNTKIKKAFWIGCAVSACISWLSGFLEIKQNVPVGAGGLFSLLGTIESGYIDVCILLALYLTAVLIPIMLIQVFFRKLDFSRFTK</sequence>
<feature type="active site" description="Phosphocysteine intermediate; for EIIB activity" evidence="11">
    <location>
        <position position="29"/>
    </location>
</feature>
<evidence type="ECO:0000256" key="7">
    <source>
        <dbReference type="ARBA" id="ARBA00022692"/>
    </source>
</evidence>
<dbReference type="Pfam" id="PF02378">
    <property type="entry name" value="PTS_EIIC"/>
    <property type="match status" value="1"/>
</dbReference>
<dbReference type="PROSITE" id="PS01035">
    <property type="entry name" value="PTS_EIIB_TYPE_1_CYS"/>
    <property type="match status" value="1"/>
</dbReference>
<feature type="transmembrane region" description="Helical" evidence="12">
    <location>
        <begin position="104"/>
        <end position="128"/>
    </location>
</feature>
<keyword evidence="6" id="KW-0598">Phosphotransferase system</keyword>
<proteinExistence type="predicted"/>
<evidence type="ECO:0000256" key="8">
    <source>
        <dbReference type="ARBA" id="ARBA00022777"/>
    </source>
</evidence>
<gene>
    <name evidence="15" type="ORF">SHELI_v1c09630</name>
</gene>
<keyword evidence="8" id="KW-0418">Kinase</keyword>
<evidence type="ECO:0000256" key="10">
    <source>
        <dbReference type="ARBA" id="ARBA00023136"/>
    </source>
</evidence>
<evidence type="ECO:0000256" key="2">
    <source>
        <dbReference type="ARBA" id="ARBA00022448"/>
    </source>
</evidence>
<keyword evidence="5" id="KW-0808">Transferase</keyword>
<dbReference type="PANTHER" id="PTHR30175">
    <property type="entry name" value="PHOSPHOTRANSFERASE SYSTEM TRANSPORT PROTEIN"/>
    <property type="match status" value="1"/>
</dbReference>
<name>A0A1B3SLV3_9MOLU</name>
<evidence type="ECO:0000256" key="11">
    <source>
        <dbReference type="PROSITE-ProRule" id="PRU00421"/>
    </source>
</evidence>
<dbReference type="CDD" id="cd00212">
    <property type="entry name" value="PTS_IIB_glc"/>
    <property type="match status" value="1"/>
</dbReference>
<keyword evidence="4" id="KW-0762">Sugar transport</keyword>
<dbReference type="PROSITE" id="PS51103">
    <property type="entry name" value="PTS_EIIC_TYPE_1"/>
    <property type="match status" value="1"/>
</dbReference>
<dbReference type="GO" id="GO:0016301">
    <property type="term" value="F:kinase activity"/>
    <property type="evidence" value="ECO:0007669"/>
    <property type="project" value="UniProtKB-KW"/>
</dbReference>
<evidence type="ECO:0000313" key="16">
    <source>
        <dbReference type="Proteomes" id="UP000094378"/>
    </source>
</evidence>
<evidence type="ECO:0000313" key="15">
    <source>
        <dbReference type="EMBL" id="AOG60912.1"/>
    </source>
</evidence>
<feature type="transmembrane region" description="Helical" evidence="12">
    <location>
        <begin position="247"/>
        <end position="269"/>
    </location>
</feature>
<evidence type="ECO:0000259" key="14">
    <source>
        <dbReference type="PROSITE" id="PS51103"/>
    </source>
</evidence>
<feature type="transmembrane region" description="Helical" evidence="12">
    <location>
        <begin position="178"/>
        <end position="202"/>
    </location>
</feature>
<protein>
    <submittedName>
        <fullName evidence="15">Uncharacterized protein</fullName>
    </submittedName>
</protein>
<keyword evidence="10 12" id="KW-0472">Membrane</keyword>
<dbReference type="GO" id="GO:0009401">
    <property type="term" value="P:phosphoenolpyruvate-dependent sugar phosphotransferase system"/>
    <property type="evidence" value="ECO:0007669"/>
    <property type="project" value="UniProtKB-KW"/>
</dbReference>
<dbReference type="InterPro" id="IPR003352">
    <property type="entry name" value="PTS_EIIC"/>
</dbReference>
<evidence type="ECO:0000259" key="13">
    <source>
        <dbReference type="PROSITE" id="PS51098"/>
    </source>
</evidence>
<evidence type="ECO:0000256" key="5">
    <source>
        <dbReference type="ARBA" id="ARBA00022679"/>
    </source>
</evidence>
<dbReference type="AlphaFoldDB" id="A0A1B3SLV3"/>
<evidence type="ECO:0000256" key="9">
    <source>
        <dbReference type="ARBA" id="ARBA00022989"/>
    </source>
</evidence>
<evidence type="ECO:0000256" key="3">
    <source>
        <dbReference type="ARBA" id="ARBA00022475"/>
    </source>
</evidence>
<dbReference type="SUPFAM" id="SSF55604">
    <property type="entry name" value="Glucose permease domain IIB"/>
    <property type="match status" value="1"/>
</dbReference>
<dbReference type="PROSITE" id="PS51098">
    <property type="entry name" value="PTS_EIIB_TYPE_1"/>
    <property type="match status" value="1"/>
</dbReference>
<dbReference type="STRING" id="216938.SHELI_v1c09630"/>
<dbReference type="Proteomes" id="UP000094378">
    <property type="component" value="Chromosome"/>
</dbReference>
<feature type="transmembrane region" description="Helical" evidence="12">
    <location>
        <begin position="290"/>
        <end position="315"/>
    </location>
</feature>
<comment type="subcellular location">
    <subcellularLocation>
        <location evidence="1">Cell membrane</location>
        <topology evidence="1">Multi-pass membrane protein</topology>
    </subcellularLocation>
</comment>
<dbReference type="InterPro" id="IPR050558">
    <property type="entry name" value="PTS_Sugar-Specific_Components"/>
</dbReference>
<feature type="domain" description="PTS EIIB type-1" evidence="13">
    <location>
        <begin position="7"/>
        <end position="89"/>
    </location>
</feature>
<keyword evidence="7 12" id="KW-0812">Transmembrane</keyword>
<dbReference type="InterPro" id="IPR018113">
    <property type="entry name" value="PTrfase_EIIB_Cys"/>
</dbReference>
<dbReference type="GO" id="GO:0008982">
    <property type="term" value="F:protein-N(PI)-phosphohistidine-sugar phosphotransferase activity"/>
    <property type="evidence" value="ECO:0007669"/>
    <property type="project" value="InterPro"/>
</dbReference>
<evidence type="ECO:0000256" key="1">
    <source>
        <dbReference type="ARBA" id="ARBA00004651"/>
    </source>
</evidence>
<evidence type="ECO:0000256" key="6">
    <source>
        <dbReference type="ARBA" id="ARBA00022683"/>
    </source>
</evidence>
<keyword evidence="16" id="KW-1185">Reference proteome</keyword>
<dbReference type="InterPro" id="IPR001996">
    <property type="entry name" value="PTS_IIB_1"/>
</dbReference>
<dbReference type="OrthoDB" id="400707at2"/>